<gene>
    <name evidence="1" type="ORF">M9H77_30586</name>
</gene>
<evidence type="ECO:0000313" key="2">
    <source>
        <dbReference type="Proteomes" id="UP001060085"/>
    </source>
</evidence>
<protein>
    <submittedName>
        <fullName evidence="1">Uncharacterized protein</fullName>
    </submittedName>
</protein>
<comment type="caution">
    <text evidence="1">The sequence shown here is derived from an EMBL/GenBank/DDBJ whole genome shotgun (WGS) entry which is preliminary data.</text>
</comment>
<organism evidence="1 2">
    <name type="scientific">Catharanthus roseus</name>
    <name type="common">Madagascar periwinkle</name>
    <name type="synonym">Vinca rosea</name>
    <dbReference type="NCBI Taxonomy" id="4058"/>
    <lineage>
        <taxon>Eukaryota</taxon>
        <taxon>Viridiplantae</taxon>
        <taxon>Streptophyta</taxon>
        <taxon>Embryophyta</taxon>
        <taxon>Tracheophyta</taxon>
        <taxon>Spermatophyta</taxon>
        <taxon>Magnoliopsida</taxon>
        <taxon>eudicotyledons</taxon>
        <taxon>Gunneridae</taxon>
        <taxon>Pentapetalae</taxon>
        <taxon>asterids</taxon>
        <taxon>lamiids</taxon>
        <taxon>Gentianales</taxon>
        <taxon>Apocynaceae</taxon>
        <taxon>Rauvolfioideae</taxon>
        <taxon>Vinceae</taxon>
        <taxon>Catharanthinae</taxon>
        <taxon>Catharanthus</taxon>
    </lineage>
</organism>
<evidence type="ECO:0000313" key="1">
    <source>
        <dbReference type="EMBL" id="KAI5653399.1"/>
    </source>
</evidence>
<sequence length="100" mass="11572">MRCPKNGLPILFLSKAPVKQIKKPNKAGKNQTSDFCYNRQNRTTNTEKLNNRFLFSHNNNLINHSRFFPSQATQARSQPRMATNGDSNKRIHREQAVTEE</sequence>
<proteinExistence type="predicted"/>
<name>A0ACB9ZZQ0_CATRO</name>
<dbReference type="Proteomes" id="UP001060085">
    <property type="component" value="Linkage Group LG07"/>
</dbReference>
<accession>A0ACB9ZZQ0</accession>
<reference evidence="2" key="1">
    <citation type="journal article" date="2023" name="Nat. Plants">
        <title>Single-cell RNA sequencing provides a high-resolution roadmap for understanding the multicellular compartmentation of specialized metabolism.</title>
        <authorList>
            <person name="Sun S."/>
            <person name="Shen X."/>
            <person name="Li Y."/>
            <person name="Li Y."/>
            <person name="Wang S."/>
            <person name="Li R."/>
            <person name="Zhang H."/>
            <person name="Shen G."/>
            <person name="Guo B."/>
            <person name="Wei J."/>
            <person name="Xu J."/>
            <person name="St-Pierre B."/>
            <person name="Chen S."/>
            <person name="Sun C."/>
        </authorList>
    </citation>
    <scope>NUCLEOTIDE SEQUENCE [LARGE SCALE GENOMIC DNA]</scope>
</reference>
<keyword evidence="2" id="KW-1185">Reference proteome</keyword>
<dbReference type="EMBL" id="CM044707">
    <property type="protein sequence ID" value="KAI5653399.1"/>
    <property type="molecule type" value="Genomic_DNA"/>
</dbReference>